<feature type="coiled-coil region" evidence="5">
    <location>
        <begin position="44"/>
        <end position="175"/>
    </location>
</feature>
<evidence type="ECO:0000313" key="8">
    <source>
        <dbReference type="Proteomes" id="UP000095281"/>
    </source>
</evidence>
<evidence type="ECO:0000256" key="5">
    <source>
        <dbReference type="SAM" id="Coils"/>
    </source>
</evidence>
<dbReference type="GO" id="GO:0047496">
    <property type="term" value="P:vesicle transport along microtubule"/>
    <property type="evidence" value="ECO:0007669"/>
    <property type="project" value="TreeGrafter"/>
</dbReference>
<evidence type="ECO:0000313" key="9">
    <source>
        <dbReference type="WBParaSite" id="MhA1_Contig887.frz3.gene1"/>
    </source>
</evidence>
<accession>A0A1I8C0I4</accession>
<dbReference type="InterPro" id="IPR006933">
    <property type="entry name" value="HAP1_N"/>
</dbReference>
<evidence type="ECO:0000256" key="2">
    <source>
        <dbReference type="ARBA" id="ARBA00007007"/>
    </source>
</evidence>
<protein>
    <submittedName>
        <fullName evidence="9">HAP1 N-terminal domain-containing protein</fullName>
    </submittedName>
</protein>
<proteinExistence type="inferred from homology"/>
<dbReference type="WBParaSite" id="MhA1_Contig887.frz3.gene1">
    <property type="protein sequence ID" value="MhA1_Contig887.frz3.gene1"/>
    <property type="gene ID" value="MhA1_Contig887.frz3.gene1"/>
</dbReference>
<dbReference type="GO" id="GO:0017022">
    <property type="term" value="F:myosin binding"/>
    <property type="evidence" value="ECO:0007669"/>
    <property type="project" value="TreeGrafter"/>
</dbReference>
<feature type="region of interest" description="Disordered" evidence="6">
    <location>
        <begin position="476"/>
        <end position="495"/>
    </location>
</feature>
<dbReference type="Proteomes" id="UP000095281">
    <property type="component" value="Unplaced"/>
</dbReference>
<sequence length="736" mass="83144">MSASRVKTKQRTTTPPDKNNIKLFNPSKTSPRPLPGLSFEEPTSSEMAKLLKELNEREKDLELAANLGNSLLQENKELLEKNEFLEESLATSNETISQLQRHLKQRSKLFRTIVDLENEYNEEEEAEKACCSNSCPRSVDFSRMEKQLSNLEKDNTQLRTKVDDLEEQKLVIEKKEKNTVNDYISQLRAANLKIAQIQVQFGEKAKQCESQTEEIQRLLSDISERKRRERILWDENEDIQTRLDDAIHTHEQLRSEIELLQERHLDLIVMLRDTEDELREHRQRAEAPPPPPIRRTNSVDSLYDSLASELEGADSGGCYGTPMFSARYGPSTHCSSLGSGGAIDQSLSQPSTSNALVDCQTQQEISVDHQNFDVPSRALLEAVRSTLEDRKHFQKLNINSKQKRKISKEEGKESKQQQIDSPSTPIVDCISLNNKQQRKVFQDACCSPIQFSPRQSNECASSTFCWKFSTPQNTKNNISPQITSGSSTESIDSLSSYCPPKLGTPGRPGSKDLDFSIRRLSVRKEMNESYARYRNSKGLPPTQNCFYSPNGMNHHFVYQSVFPSYCPTKQLNRLCINSSNNNSPIISKSSPECSRFSYRPIIKKEEENNLFKNSLGGIKTKNNGGIFCLADLFVKNNGRENNKIIVTSGSCSSGLEFYGNNSKNEDNLSIKNSEESLKSSISSKNIQKRLFAQQKINEFGIGNLLQLNSSNSNTSVVTAIEIQQNTLGVLKRYGGN</sequence>
<feature type="domain" description="HAP1 N-terminal" evidence="7">
    <location>
        <begin position="18"/>
        <end position="284"/>
    </location>
</feature>
<dbReference type="GO" id="GO:0006605">
    <property type="term" value="P:protein targeting"/>
    <property type="evidence" value="ECO:0007669"/>
    <property type="project" value="TreeGrafter"/>
</dbReference>
<dbReference type="Pfam" id="PF04849">
    <property type="entry name" value="HAP1_N"/>
    <property type="match status" value="1"/>
</dbReference>
<keyword evidence="8" id="KW-1185">Reference proteome</keyword>
<dbReference type="PANTHER" id="PTHR15751:SF12">
    <property type="entry name" value="TRAFFICKING KINESIN-BINDING PROTEIN MILT"/>
    <property type="match status" value="1"/>
</dbReference>
<evidence type="ECO:0000256" key="4">
    <source>
        <dbReference type="ARBA" id="ARBA00023128"/>
    </source>
</evidence>
<keyword evidence="4" id="KW-0496">Mitochondrion</keyword>
<reference evidence="9" key="1">
    <citation type="submission" date="2016-11" db="UniProtKB">
        <authorList>
            <consortium name="WormBaseParasite"/>
        </authorList>
    </citation>
    <scope>IDENTIFICATION</scope>
</reference>
<dbReference type="GO" id="GO:0005739">
    <property type="term" value="C:mitochondrion"/>
    <property type="evidence" value="ECO:0007669"/>
    <property type="project" value="UniProtKB-SubCell"/>
</dbReference>
<evidence type="ECO:0000256" key="6">
    <source>
        <dbReference type="SAM" id="MobiDB-lite"/>
    </source>
</evidence>
<feature type="compositionally biased region" description="Basic residues" evidence="6">
    <location>
        <begin position="1"/>
        <end position="10"/>
    </location>
</feature>
<dbReference type="Gene3D" id="1.10.287.1490">
    <property type="match status" value="1"/>
</dbReference>
<feature type="region of interest" description="Disordered" evidence="6">
    <location>
        <begin position="1"/>
        <end position="43"/>
    </location>
</feature>
<comment type="subcellular location">
    <subcellularLocation>
        <location evidence="1">Mitochondrion</location>
    </subcellularLocation>
</comment>
<keyword evidence="3 5" id="KW-0175">Coiled coil</keyword>
<feature type="region of interest" description="Disordered" evidence="6">
    <location>
        <begin position="394"/>
        <end position="425"/>
    </location>
</feature>
<evidence type="ECO:0000256" key="3">
    <source>
        <dbReference type="ARBA" id="ARBA00023054"/>
    </source>
</evidence>
<dbReference type="OMA" id="DQYAELM"/>
<evidence type="ECO:0000256" key="1">
    <source>
        <dbReference type="ARBA" id="ARBA00004173"/>
    </source>
</evidence>
<comment type="similarity">
    <text evidence="2">Belongs to the milton family.</text>
</comment>
<dbReference type="GO" id="GO:0031410">
    <property type="term" value="C:cytoplasmic vesicle"/>
    <property type="evidence" value="ECO:0007669"/>
    <property type="project" value="TreeGrafter"/>
</dbReference>
<dbReference type="InterPro" id="IPR022154">
    <property type="entry name" value="TRAK1/2_C"/>
</dbReference>
<dbReference type="GO" id="GO:0048311">
    <property type="term" value="P:mitochondrion distribution"/>
    <property type="evidence" value="ECO:0007669"/>
    <property type="project" value="TreeGrafter"/>
</dbReference>
<dbReference type="Pfam" id="PF12448">
    <property type="entry name" value="Milton"/>
    <property type="match status" value="1"/>
</dbReference>
<feature type="coiled-coil region" evidence="5">
    <location>
        <begin position="236"/>
        <end position="263"/>
    </location>
</feature>
<organism evidence="8 9">
    <name type="scientific">Meloidogyne hapla</name>
    <name type="common">Root-knot nematode worm</name>
    <dbReference type="NCBI Taxonomy" id="6305"/>
    <lineage>
        <taxon>Eukaryota</taxon>
        <taxon>Metazoa</taxon>
        <taxon>Ecdysozoa</taxon>
        <taxon>Nematoda</taxon>
        <taxon>Chromadorea</taxon>
        <taxon>Rhabditida</taxon>
        <taxon>Tylenchina</taxon>
        <taxon>Tylenchomorpha</taxon>
        <taxon>Tylenchoidea</taxon>
        <taxon>Meloidogynidae</taxon>
        <taxon>Meloidogyninae</taxon>
        <taxon>Meloidogyne</taxon>
    </lineage>
</organism>
<dbReference type="InterPro" id="IPR051946">
    <property type="entry name" value="Intracell_Traff-Reg"/>
</dbReference>
<dbReference type="PANTHER" id="PTHR15751">
    <property type="entry name" value="TRAFFICKING KINESIN-BINDING PROTEIN"/>
    <property type="match status" value="1"/>
</dbReference>
<dbReference type="AlphaFoldDB" id="A0A1I8C0I4"/>
<name>A0A1I8C0I4_MELHA</name>
<evidence type="ECO:0000259" key="7">
    <source>
        <dbReference type="SMART" id="SM01424"/>
    </source>
</evidence>
<dbReference type="SMART" id="SM01424">
    <property type="entry name" value="HAP1_N"/>
    <property type="match status" value="1"/>
</dbReference>